<dbReference type="PRINTS" id="PR01764">
    <property type="entry name" value="MAPKPHPHTASE"/>
</dbReference>
<protein>
    <recommendedName>
        <fullName evidence="2">protein-tyrosine-phosphatase</fullName>
        <ecNumber evidence="2">3.1.3.48</ecNumber>
    </recommendedName>
</protein>
<dbReference type="AlphaFoldDB" id="A0A315VMA8"/>
<dbReference type="InterPro" id="IPR048035">
    <property type="entry name" value="DUSP8_DSP"/>
</dbReference>
<feature type="compositionally biased region" description="Basic and acidic residues" evidence="5">
    <location>
        <begin position="443"/>
        <end position="452"/>
    </location>
</feature>
<evidence type="ECO:0000259" key="7">
    <source>
        <dbReference type="PROSITE" id="PS50056"/>
    </source>
</evidence>
<feature type="compositionally biased region" description="Basic and acidic residues" evidence="5">
    <location>
        <begin position="606"/>
        <end position="617"/>
    </location>
</feature>
<dbReference type="FunFam" id="3.90.190.10:FF:000044">
    <property type="entry name" value="Dual specificity protein phosphatase 8"/>
    <property type="match status" value="1"/>
</dbReference>
<dbReference type="GO" id="GO:0005737">
    <property type="term" value="C:cytoplasm"/>
    <property type="evidence" value="ECO:0007669"/>
    <property type="project" value="TreeGrafter"/>
</dbReference>
<feature type="compositionally biased region" description="Low complexity" evidence="5">
    <location>
        <begin position="471"/>
        <end position="487"/>
    </location>
</feature>
<feature type="compositionally biased region" description="Polar residues" evidence="5">
    <location>
        <begin position="457"/>
        <end position="470"/>
    </location>
</feature>
<gene>
    <name evidence="8" type="ORF">CCH79_00010054</name>
</gene>
<feature type="compositionally biased region" description="Low complexity" evidence="5">
    <location>
        <begin position="658"/>
        <end position="670"/>
    </location>
</feature>
<dbReference type="PROSITE" id="PS50056">
    <property type="entry name" value="TYR_PHOSPHATASE_2"/>
    <property type="match status" value="1"/>
</dbReference>
<dbReference type="STRING" id="33528.ENSGAFP00000032415"/>
<dbReference type="Pfam" id="PF00782">
    <property type="entry name" value="DSPc"/>
    <property type="match status" value="1"/>
</dbReference>
<feature type="compositionally biased region" description="Gly residues" evidence="5">
    <location>
        <begin position="488"/>
        <end position="497"/>
    </location>
</feature>
<dbReference type="InterPro" id="IPR008343">
    <property type="entry name" value="MKP"/>
</dbReference>
<dbReference type="EC" id="3.1.3.48" evidence="2"/>
<dbReference type="GO" id="GO:0033550">
    <property type="term" value="F:MAP kinase tyrosine phosphatase activity"/>
    <property type="evidence" value="ECO:0007669"/>
    <property type="project" value="TreeGrafter"/>
</dbReference>
<feature type="compositionally biased region" description="Basic and acidic residues" evidence="5">
    <location>
        <begin position="688"/>
        <end position="698"/>
    </location>
</feature>
<evidence type="ECO:0000313" key="9">
    <source>
        <dbReference type="Proteomes" id="UP000250572"/>
    </source>
</evidence>
<feature type="compositionally biased region" description="Polar residues" evidence="5">
    <location>
        <begin position="376"/>
        <end position="400"/>
    </location>
</feature>
<feature type="compositionally biased region" description="Low complexity" evidence="5">
    <location>
        <begin position="579"/>
        <end position="588"/>
    </location>
</feature>
<evidence type="ECO:0000256" key="2">
    <source>
        <dbReference type="ARBA" id="ARBA00013064"/>
    </source>
</evidence>
<feature type="domain" description="Tyrosine-protein phosphatase" evidence="6">
    <location>
        <begin position="197"/>
        <end position="339"/>
    </location>
</feature>
<evidence type="ECO:0000259" key="6">
    <source>
        <dbReference type="PROSITE" id="PS50054"/>
    </source>
</evidence>
<dbReference type="GO" id="GO:0017017">
    <property type="term" value="F:MAP kinase tyrosine/serine/threonine phosphatase activity"/>
    <property type="evidence" value="ECO:0007669"/>
    <property type="project" value="InterPro"/>
</dbReference>
<keyword evidence="4" id="KW-0904">Protein phosphatase</keyword>
<feature type="compositionally biased region" description="Basic and acidic residues" evidence="5">
    <location>
        <begin position="637"/>
        <end position="657"/>
    </location>
</feature>
<evidence type="ECO:0000256" key="5">
    <source>
        <dbReference type="SAM" id="MobiDB-lite"/>
    </source>
</evidence>
<keyword evidence="3" id="KW-0378">Hydrolase</keyword>
<dbReference type="GO" id="GO:0008330">
    <property type="term" value="F:protein tyrosine/threonine phosphatase activity"/>
    <property type="evidence" value="ECO:0007669"/>
    <property type="project" value="TreeGrafter"/>
</dbReference>
<dbReference type="InterPro" id="IPR016130">
    <property type="entry name" value="Tyr_Pase_AS"/>
</dbReference>
<organism evidence="8 9">
    <name type="scientific">Gambusia affinis</name>
    <name type="common">Western mosquitofish</name>
    <name type="synonym">Heterandria affinis</name>
    <dbReference type="NCBI Taxonomy" id="33528"/>
    <lineage>
        <taxon>Eukaryota</taxon>
        <taxon>Metazoa</taxon>
        <taxon>Chordata</taxon>
        <taxon>Craniata</taxon>
        <taxon>Vertebrata</taxon>
        <taxon>Euteleostomi</taxon>
        <taxon>Actinopterygii</taxon>
        <taxon>Neopterygii</taxon>
        <taxon>Teleostei</taxon>
        <taxon>Neoteleostei</taxon>
        <taxon>Acanthomorphata</taxon>
        <taxon>Ovalentaria</taxon>
        <taxon>Atherinomorphae</taxon>
        <taxon>Cyprinodontiformes</taxon>
        <taxon>Poeciliidae</taxon>
        <taxon>Poeciliinae</taxon>
        <taxon>Gambusia</taxon>
    </lineage>
</organism>
<evidence type="ECO:0000256" key="3">
    <source>
        <dbReference type="ARBA" id="ARBA00022801"/>
    </source>
</evidence>
<dbReference type="PROSITE" id="PS00383">
    <property type="entry name" value="TYR_PHOSPHATASE_1"/>
    <property type="match status" value="1"/>
</dbReference>
<dbReference type="Proteomes" id="UP000250572">
    <property type="component" value="Unassembled WGS sequence"/>
</dbReference>
<feature type="region of interest" description="Disordered" evidence="5">
    <location>
        <begin position="430"/>
        <end position="554"/>
    </location>
</feature>
<dbReference type="InterPro" id="IPR020422">
    <property type="entry name" value="TYR_PHOSPHATASE_DUAL_dom"/>
</dbReference>
<name>A0A315VMA8_GAMAF</name>
<reference evidence="8 9" key="1">
    <citation type="journal article" date="2018" name="G3 (Bethesda)">
        <title>A High-Quality Reference Genome for the Invasive Mosquitofish Gambusia affinis Using a Chicago Library.</title>
        <authorList>
            <person name="Hoffberg S.L."/>
            <person name="Troendle N.J."/>
            <person name="Glenn T.C."/>
            <person name="Mahmud O."/>
            <person name="Louha S."/>
            <person name="Chalopin D."/>
            <person name="Bennetzen J.L."/>
            <person name="Mauricio R."/>
        </authorList>
    </citation>
    <scope>NUCLEOTIDE SEQUENCE [LARGE SCALE GENOMIC DNA]</scope>
    <source>
        <strain evidence="8">NE01/NJP1002.9</strain>
        <tissue evidence="8">Muscle</tissue>
    </source>
</reference>
<dbReference type="CDD" id="cd14645">
    <property type="entry name" value="DSP_DUSP8"/>
    <property type="match status" value="1"/>
</dbReference>
<dbReference type="PANTHER" id="PTHR10159:SF108">
    <property type="entry name" value="DUAL SPECIFICITY PROTEIN PHOSPHATASE 8"/>
    <property type="match status" value="1"/>
</dbReference>
<comment type="similarity">
    <text evidence="1">Belongs to the protein-tyrosine phosphatase family. Non-receptor class dual specificity subfamily.</text>
</comment>
<dbReference type="PROSITE" id="PS50054">
    <property type="entry name" value="TYR_PHOSPHATASE_DUAL"/>
    <property type="match status" value="1"/>
</dbReference>
<dbReference type="InterPro" id="IPR000387">
    <property type="entry name" value="Tyr_Pase_dom"/>
</dbReference>
<sequence length="715" mass="78311">MTERWLHERGRNRRCERGGTEVWLESELTASELIQPQSSKKRECSSVIFLTERVIGGGKQREEWKAVTERMRDGGSWSGTTIAGCSSGCRHSDRERSEEHTAALWSQLQADHSWQRLCTGGMPLDVVIAPAEDCFWPELQESDMRLKIRVRRMKQGRELRGGFAAFSSCFPGLCEGKPATALPMSLSQPCLPVANVGPTRILPHLYLGSQKDVLNKDLMSQNGITYVLNASNTCPKPDFISESHFMRIPVNDNYCEKLLPWLDKTNEFIDKAKVSNCRVIVHCLAGISRSATIAIAYIMKTMGLSSDDAYRFVKDRRPSISPNFNFLGQLLEFEKGLRLLQALTTDDKKSENNSKQSSETNGVSAGFEINGHHTSCDSSVADPHTQTEPKLPSPTSLQQGFNGLHLSAERIMDTNRLKRSFSLDIKSVYSPSSPHCPSMAPTHSEDIPKLCKLDSPGTGTSNGVCSQSPILDSPGSFDSPFPSPSSGGSIGGLGGSEGVHRSGTSSSRTRRKTKHSCGNSPVHSHLHHPSQSLSLSLDHKSPSLEENLRGSPLLSLPSLPSLGSGAMWTKHRDTVQATTPVTPVTPTTDAPWHFGADEGGEGEMELGGRDGRREESSVRFGSSSAYVAFGCSEGARLRDKSQREKPSGSQTQRDHWDSTSSSSSNSVPASEKQFKRRSCQMEFEEGISETRSREELGKIGKQSSFSGSMEIIEVS</sequence>
<dbReference type="SUPFAM" id="SSF52799">
    <property type="entry name" value="(Phosphotyrosine protein) phosphatases II"/>
    <property type="match status" value="1"/>
</dbReference>
<dbReference type="SMART" id="SM00195">
    <property type="entry name" value="DSPc"/>
    <property type="match status" value="1"/>
</dbReference>
<evidence type="ECO:0000313" key="8">
    <source>
        <dbReference type="EMBL" id="PWA24700.1"/>
    </source>
</evidence>
<feature type="compositionally biased region" description="Basic and acidic residues" evidence="5">
    <location>
        <begin position="537"/>
        <end position="548"/>
    </location>
</feature>
<accession>A0A315VMA8</accession>
<dbReference type="EMBL" id="NHOQ01001396">
    <property type="protein sequence ID" value="PWA24700.1"/>
    <property type="molecule type" value="Genomic_DNA"/>
</dbReference>
<dbReference type="InterPro" id="IPR000340">
    <property type="entry name" value="Dual-sp_phosphatase_cat-dom"/>
</dbReference>
<dbReference type="Gene3D" id="3.90.190.10">
    <property type="entry name" value="Protein tyrosine phosphatase superfamily"/>
    <property type="match status" value="1"/>
</dbReference>
<dbReference type="InterPro" id="IPR029021">
    <property type="entry name" value="Prot-tyrosine_phosphatase-like"/>
</dbReference>
<feature type="region of interest" description="Disordered" evidence="5">
    <location>
        <begin position="637"/>
        <end position="715"/>
    </location>
</feature>
<dbReference type="PANTHER" id="PTHR10159">
    <property type="entry name" value="DUAL SPECIFICITY PROTEIN PHOSPHATASE"/>
    <property type="match status" value="1"/>
</dbReference>
<feature type="region of interest" description="Disordered" evidence="5">
    <location>
        <begin position="579"/>
        <end position="619"/>
    </location>
</feature>
<keyword evidence="9" id="KW-1185">Reference proteome</keyword>
<dbReference type="GO" id="GO:0043409">
    <property type="term" value="P:negative regulation of MAPK cascade"/>
    <property type="evidence" value="ECO:0007669"/>
    <property type="project" value="TreeGrafter"/>
</dbReference>
<proteinExistence type="inferred from homology"/>
<evidence type="ECO:0000256" key="1">
    <source>
        <dbReference type="ARBA" id="ARBA00008601"/>
    </source>
</evidence>
<feature type="region of interest" description="Disordered" evidence="5">
    <location>
        <begin position="346"/>
        <end position="400"/>
    </location>
</feature>
<comment type="caution">
    <text evidence="8">The sequence shown here is derived from an EMBL/GenBank/DDBJ whole genome shotgun (WGS) entry which is preliminary data.</text>
</comment>
<feature type="domain" description="Tyrosine specific protein phosphatases" evidence="7">
    <location>
        <begin position="259"/>
        <end position="320"/>
    </location>
</feature>
<evidence type="ECO:0000256" key="4">
    <source>
        <dbReference type="ARBA" id="ARBA00022912"/>
    </source>
</evidence>